<evidence type="ECO:0008006" key="3">
    <source>
        <dbReference type="Google" id="ProtNLM"/>
    </source>
</evidence>
<dbReference type="EMBL" id="MH090824">
    <property type="protein sequence ID" value="AWM67153.1"/>
    <property type="molecule type" value="Genomic_DNA"/>
</dbReference>
<keyword evidence="1" id="KW-0812">Transmembrane</keyword>
<keyword evidence="1" id="KW-0472">Membrane</keyword>
<sequence>MSSSQGLNNNMCTTEILLPKCTSSSLSLEESVDYLEKDFEELGIPLVEGKEVLLEFAYKILNKRDTIRVIGDEQGDVCSVFFLRFGKKKTFNPQTKMWLVKLANAIALSMGVVPEPACTCSRMMTTAKKIPVPESYKNVNRNIQKFEDVHYIDINFQSFVREQIGLSVLGKNDVQKKKKEETPFFAPFNKAKIGGECIEDLKYDSESVSIIRDVFNLLGEMPTEDVKTSRSCINPSHNDTNPSMRLVFRPMYWRNSKLVMDKLSKEQDSALIEKYMGGEHQHCIIGGRNVLLYCITALCFSSDCGFKKMLTNDEIKQLIWYLVLLFFHIICPIIQSK</sequence>
<dbReference type="Proteomes" id="UP000276649">
    <property type="component" value="Segment"/>
</dbReference>
<evidence type="ECO:0000313" key="2">
    <source>
        <dbReference type="EMBL" id="AWM67153.1"/>
    </source>
</evidence>
<organism evidence="2">
    <name type="scientific">White spot syndrome virus</name>
    <dbReference type="NCBI Taxonomy" id="342409"/>
    <lineage>
        <taxon>Viruses</taxon>
        <taxon>Viruses incertae sedis</taxon>
        <taxon>Naldaviricetes</taxon>
        <taxon>Nimaviridae</taxon>
        <taxon>Whispovirus</taxon>
    </lineage>
</organism>
<proteinExistence type="predicted"/>
<feature type="transmembrane region" description="Helical" evidence="1">
    <location>
        <begin position="318"/>
        <end position="335"/>
    </location>
</feature>
<accession>A0A2U8T4N5</accession>
<keyword evidence="1" id="KW-1133">Transmembrane helix</keyword>
<protein>
    <recommendedName>
        <fullName evidence="3">Wsv137</fullName>
    </recommendedName>
</protein>
<reference evidence="2" key="1">
    <citation type="journal article" date="2018" name="Genome Announc.">
        <title>Draft Genome Sequence of a White Spot Syndrome Virus Isolate Obtained in Ecuador.</title>
        <authorList>
            <person name="Restrepo L."/>
            <person name="Reyes A."/>
            <person name="Bajana L."/>
            <person name="Betancourt I."/>
            <person name="Bayot B."/>
        </authorList>
    </citation>
    <scope>NUCLEOTIDE SEQUENCE [LARGE SCALE GENOMIC DNA]</scope>
    <source>
        <strain evidence="2">WSSV-EC-15098</strain>
    </source>
</reference>
<feature type="transmembrane region" description="Helical" evidence="1">
    <location>
        <begin position="290"/>
        <end position="306"/>
    </location>
</feature>
<name>A0A2U8T4N5_9VIRU</name>
<evidence type="ECO:0000256" key="1">
    <source>
        <dbReference type="SAM" id="Phobius"/>
    </source>
</evidence>